<evidence type="ECO:0000256" key="8">
    <source>
        <dbReference type="ARBA" id="ARBA00022840"/>
    </source>
</evidence>
<name>Q1Q3Z7_KUEST</name>
<evidence type="ECO:0000256" key="11">
    <source>
        <dbReference type="ARBA" id="ARBA00023146"/>
    </source>
</evidence>
<dbReference type="Pfam" id="PF02912">
    <property type="entry name" value="Phe_tRNA-synt_N"/>
    <property type="match status" value="1"/>
</dbReference>
<dbReference type="PANTHER" id="PTHR11538">
    <property type="entry name" value="PHENYLALANYL-TRNA SYNTHETASE"/>
    <property type="match status" value="1"/>
</dbReference>
<dbReference type="AlphaFoldDB" id="Q1Q3Z7"/>
<dbReference type="InterPro" id="IPR022911">
    <property type="entry name" value="Phe_tRNA_ligase_alpha1_bac"/>
</dbReference>
<protein>
    <recommendedName>
        <fullName evidence="13">Phenylalanine--tRNA ligase alpha subunit</fullName>
        <ecNumber evidence="13">6.1.1.20</ecNumber>
    </recommendedName>
    <alternativeName>
        <fullName evidence="13">Phenylalanyl-tRNA synthetase alpha subunit</fullName>
        <shortName evidence="13">PheRS</shortName>
    </alternativeName>
</protein>
<evidence type="ECO:0000256" key="1">
    <source>
        <dbReference type="ARBA" id="ARBA00004496"/>
    </source>
</evidence>
<accession>Q1Q3Z7</accession>
<dbReference type="EMBL" id="CT573071">
    <property type="protein sequence ID" value="CAJ74736.1"/>
    <property type="molecule type" value="Genomic_DNA"/>
</dbReference>
<dbReference type="PANTHER" id="PTHR11538:SF41">
    <property type="entry name" value="PHENYLALANINE--TRNA LIGASE, MITOCHONDRIAL"/>
    <property type="match status" value="1"/>
</dbReference>
<evidence type="ECO:0000259" key="14">
    <source>
        <dbReference type="PROSITE" id="PS50862"/>
    </source>
</evidence>
<dbReference type="FunFam" id="3.30.930.10:FF:000003">
    <property type="entry name" value="Phenylalanine--tRNA ligase alpha subunit"/>
    <property type="match status" value="1"/>
</dbReference>
<dbReference type="InterPro" id="IPR004188">
    <property type="entry name" value="Phe-tRNA_ligase_II_N"/>
</dbReference>
<dbReference type="Pfam" id="PF01409">
    <property type="entry name" value="tRNA-synt_2d"/>
    <property type="match status" value="1"/>
</dbReference>
<dbReference type="InterPro" id="IPR006195">
    <property type="entry name" value="aa-tRNA-synth_II"/>
</dbReference>
<dbReference type="CDD" id="cd00496">
    <property type="entry name" value="PheRS_alpha_core"/>
    <property type="match status" value="1"/>
</dbReference>
<comment type="subunit">
    <text evidence="3 13">Tetramer of two alpha and two beta subunits.</text>
</comment>
<dbReference type="InterPro" id="IPR002319">
    <property type="entry name" value="Phenylalanyl-tRNA_Synthase"/>
</dbReference>
<evidence type="ECO:0000256" key="6">
    <source>
        <dbReference type="ARBA" id="ARBA00022723"/>
    </source>
</evidence>
<dbReference type="GO" id="GO:0005524">
    <property type="term" value="F:ATP binding"/>
    <property type="evidence" value="ECO:0007669"/>
    <property type="project" value="UniProtKB-UniRule"/>
</dbReference>
<dbReference type="NCBIfam" id="TIGR00468">
    <property type="entry name" value="pheS"/>
    <property type="match status" value="1"/>
</dbReference>
<evidence type="ECO:0000256" key="10">
    <source>
        <dbReference type="ARBA" id="ARBA00022917"/>
    </source>
</evidence>
<dbReference type="GO" id="GO:0000049">
    <property type="term" value="F:tRNA binding"/>
    <property type="evidence" value="ECO:0007669"/>
    <property type="project" value="InterPro"/>
</dbReference>
<organism evidence="15">
    <name type="scientific">Kuenenia stuttgartiensis</name>
    <dbReference type="NCBI Taxonomy" id="174633"/>
    <lineage>
        <taxon>Bacteria</taxon>
        <taxon>Pseudomonadati</taxon>
        <taxon>Planctomycetota</taxon>
        <taxon>Candidatus Brocadiia</taxon>
        <taxon>Candidatus Brocadiales</taxon>
        <taxon>Candidatus Brocadiaceae</taxon>
        <taxon>Candidatus Kuenenia</taxon>
    </lineage>
</organism>
<comment type="catalytic activity">
    <reaction evidence="12 13">
        <text>tRNA(Phe) + L-phenylalanine + ATP = L-phenylalanyl-tRNA(Phe) + AMP + diphosphate + H(+)</text>
        <dbReference type="Rhea" id="RHEA:19413"/>
        <dbReference type="Rhea" id="RHEA-COMP:9668"/>
        <dbReference type="Rhea" id="RHEA-COMP:9699"/>
        <dbReference type="ChEBI" id="CHEBI:15378"/>
        <dbReference type="ChEBI" id="CHEBI:30616"/>
        <dbReference type="ChEBI" id="CHEBI:33019"/>
        <dbReference type="ChEBI" id="CHEBI:58095"/>
        <dbReference type="ChEBI" id="CHEBI:78442"/>
        <dbReference type="ChEBI" id="CHEBI:78531"/>
        <dbReference type="ChEBI" id="CHEBI:456215"/>
        <dbReference type="EC" id="6.1.1.20"/>
    </reaction>
</comment>
<comment type="subcellular location">
    <subcellularLocation>
        <location evidence="1 13">Cytoplasm</location>
    </subcellularLocation>
</comment>
<evidence type="ECO:0000256" key="3">
    <source>
        <dbReference type="ARBA" id="ARBA00011209"/>
    </source>
</evidence>
<dbReference type="GO" id="GO:0004826">
    <property type="term" value="F:phenylalanine-tRNA ligase activity"/>
    <property type="evidence" value="ECO:0007669"/>
    <property type="project" value="UniProtKB-UniRule"/>
</dbReference>
<reference evidence="15" key="2">
    <citation type="submission" date="2006-01" db="EMBL/GenBank/DDBJ databases">
        <authorList>
            <person name="Genoscope"/>
        </authorList>
    </citation>
    <scope>NUCLEOTIDE SEQUENCE</scope>
</reference>
<evidence type="ECO:0000256" key="9">
    <source>
        <dbReference type="ARBA" id="ARBA00022842"/>
    </source>
</evidence>
<dbReference type="EC" id="6.1.1.20" evidence="13"/>
<keyword evidence="9 13" id="KW-0460">Magnesium</keyword>
<dbReference type="InterPro" id="IPR010978">
    <property type="entry name" value="tRNA-bd_arm"/>
</dbReference>
<proteinExistence type="inferred from homology"/>
<reference evidence="15" key="1">
    <citation type="journal article" date="2006" name="Nature">
        <title>Deciphering the evolution and metabolism of an anammox bacterium from a community genome.</title>
        <authorList>
            <person name="Strous M."/>
            <person name="Pelletier E."/>
            <person name="Mangenot S."/>
            <person name="Rattei T."/>
            <person name="Lehner A."/>
            <person name="Taylor M.W."/>
            <person name="Horn M."/>
            <person name="Daims H."/>
            <person name="Bartol-Mavel D."/>
            <person name="Wincker P."/>
            <person name="Barbe V."/>
            <person name="Fonknechten N."/>
            <person name="Vallenet D."/>
            <person name="Segurens B."/>
            <person name="Schenowitz-Truong C."/>
            <person name="Medigue C."/>
            <person name="Collingro A."/>
            <person name="Snel B."/>
            <person name="Dutilh B.E."/>
            <person name="OpDenCamp H.J.M."/>
            <person name="vanDerDrift C."/>
            <person name="Cirpus I."/>
            <person name="vanDePas-Schoonen K.T."/>
            <person name="Harhangi H.R."/>
            <person name="vanNiftrik L."/>
            <person name="Schmid M."/>
            <person name="Keltjens J."/>
            <person name="vanDeVossenberg J."/>
            <person name="Kartal B."/>
            <person name="Meier H."/>
            <person name="Frishman D."/>
            <person name="Huynen M.A."/>
            <person name="Mewes H."/>
            <person name="Weissenbach J."/>
            <person name="Jetten M.S.M."/>
            <person name="Wagner M."/>
            <person name="LePaslier D."/>
        </authorList>
    </citation>
    <scope>NUCLEOTIDE SEQUENCE</scope>
</reference>
<evidence type="ECO:0000313" key="15">
    <source>
        <dbReference type="EMBL" id="CAJ74736.1"/>
    </source>
</evidence>
<dbReference type="InterPro" id="IPR045864">
    <property type="entry name" value="aa-tRNA-synth_II/BPL/LPL"/>
</dbReference>
<evidence type="ECO:0000256" key="2">
    <source>
        <dbReference type="ARBA" id="ARBA00010207"/>
    </source>
</evidence>
<keyword evidence="10 13" id="KW-0648">Protein biosynthesis</keyword>
<evidence type="ECO:0000256" key="5">
    <source>
        <dbReference type="ARBA" id="ARBA00022598"/>
    </source>
</evidence>
<keyword evidence="4 13" id="KW-0963">Cytoplasm</keyword>
<keyword evidence="5 13" id="KW-0436">Ligase</keyword>
<dbReference type="InterPro" id="IPR004529">
    <property type="entry name" value="Phe-tRNA-synth_IIc_asu"/>
</dbReference>
<dbReference type="SUPFAM" id="SSF46589">
    <property type="entry name" value="tRNA-binding arm"/>
    <property type="match status" value="1"/>
</dbReference>
<evidence type="ECO:0000256" key="4">
    <source>
        <dbReference type="ARBA" id="ARBA00022490"/>
    </source>
</evidence>
<keyword evidence="8 13" id="KW-0067">ATP-binding</keyword>
<gene>
    <name evidence="13 15" type="primary">pheS</name>
    <name evidence="15" type="ORF">kuste3973</name>
</gene>
<dbReference type="GO" id="GO:0005737">
    <property type="term" value="C:cytoplasm"/>
    <property type="evidence" value="ECO:0007669"/>
    <property type="project" value="UniProtKB-SubCell"/>
</dbReference>
<comment type="similarity">
    <text evidence="2 13">Belongs to the class-II aminoacyl-tRNA synthetase family. Phe-tRNA synthetase alpha subunit type 1 subfamily.</text>
</comment>
<evidence type="ECO:0000256" key="7">
    <source>
        <dbReference type="ARBA" id="ARBA00022741"/>
    </source>
</evidence>
<dbReference type="SUPFAM" id="SSF55681">
    <property type="entry name" value="Class II aaRS and biotin synthetases"/>
    <property type="match status" value="1"/>
</dbReference>
<comment type="cofactor">
    <cofactor evidence="13">
        <name>Mg(2+)</name>
        <dbReference type="ChEBI" id="CHEBI:18420"/>
    </cofactor>
    <text evidence="13">Binds 2 magnesium ions per tetramer.</text>
</comment>
<keyword evidence="11 13" id="KW-0030">Aminoacyl-tRNA synthetase</keyword>
<feature type="domain" description="Aminoacyl-transfer RNA synthetases class-II family profile" evidence="14">
    <location>
        <begin position="131"/>
        <end position="344"/>
    </location>
</feature>
<evidence type="ECO:0000256" key="13">
    <source>
        <dbReference type="HAMAP-Rule" id="MF_00281"/>
    </source>
</evidence>
<sequence>MGVPVFFINIRKLFIMPEKIQDAQKMFHNEVGKIKTRQEAEQLSVKYIGRTGIVSELMKVIPKLPVDKRASYGKQVNALKDEMCRTLTDLINSLSLDKKPANKKEFFDVTLPGKPADAGKKHPITQTIDDIKDVFARLGFEVAYGPEVELEYYNFDALNIPSDHPSRTDFDTFYIKEDVLLRSQTSTVQIRIMEKQKPPVRIIAPGVVYRPDTVDARHSFMFHQVEGLLVDENVSFADLKGTLNQFIKSYFGQNVQMRLRPSFFPFTEPSAEVDISCSLCNGKGCSVCSYSGWVEILGAGMVDPNVFEAVHYDAEKYTGFAFGLGVERVAMLKYGINDIRLFYENDIRFLSQF</sequence>
<dbReference type="HAMAP" id="MF_00281">
    <property type="entry name" value="Phe_tRNA_synth_alpha1"/>
    <property type="match status" value="1"/>
</dbReference>
<keyword evidence="6 13" id="KW-0479">Metal-binding</keyword>
<dbReference type="PROSITE" id="PS50862">
    <property type="entry name" value="AA_TRNA_LIGASE_II"/>
    <property type="match status" value="1"/>
</dbReference>
<dbReference type="GO" id="GO:0000287">
    <property type="term" value="F:magnesium ion binding"/>
    <property type="evidence" value="ECO:0007669"/>
    <property type="project" value="UniProtKB-UniRule"/>
</dbReference>
<evidence type="ECO:0000256" key="12">
    <source>
        <dbReference type="ARBA" id="ARBA00049255"/>
    </source>
</evidence>
<dbReference type="Gene3D" id="3.30.930.10">
    <property type="entry name" value="Bira Bifunctional Protein, Domain 2"/>
    <property type="match status" value="1"/>
</dbReference>
<feature type="binding site" evidence="13">
    <location>
        <position position="268"/>
    </location>
    <ligand>
        <name>Mg(2+)</name>
        <dbReference type="ChEBI" id="CHEBI:18420"/>
        <note>shared with beta subunit</note>
    </ligand>
</feature>
<dbReference type="GO" id="GO:0006432">
    <property type="term" value="P:phenylalanyl-tRNA aminoacylation"/>
    <property type="evidence" value="ECO:0007669"/>
    <property type="project" value="UniProtKB-UniRule"/>
</dbReference>
<keyword evidence="7 13" id="KW-0547">Nucleotide-binding</keyword>